<accession>A0ABV6D7J9</accession>
<keyword evidence="2" id="KW-1185">Reference proteome</keyword>
<dbReference type="EMBL" id="JBHLXD010000012">
    <property type="protein sequence ID" value="MFC0208592.1"/>
    <property type="molecule type" value="Genomic_DNA"/>
</dbReference>
<sequence>MTDAIKTETITVQDDQMTLDLLLWRRFRRQIPGIVERTLKMNPGLADLGIFLPLGTKVIVPIDQPDSEPKERPTVRLWD</sequence>
<dbReference type="Pfam" id="PF05489">
    <property type="entry name" value="Phage_tail_X"/>
    <property type="match status" value="1"/>
</dbReference>
<name>A0ABV6D7J9_9HYPH</name>
<protein>
    <submittedName>
        <fullName evidence="1">Tail protein X</fullName>
    </submittedName>
</protein>
<dbReference type="Proteomes" id="UP001589755">
    <property type="component" value="Unassembled WGS sequence"/>
</dbReference>
<dbReference type="InterPro" id="IPR008861">
    <property type="entry name" value="GpX-like"/>
</dbReference>
<gene>
    <name evidence="1" type="ORF">ACFFJ2_09290</name>
</gene>
<comment type="caution">
    <text evidence="1">The sequence shown here is derived from an EMBL/GenBank/DDBJ whole genome shotgun (WGS) entry which is preliminary data.</text>
</comment>
<organism evidence="1 2">
    <name type="scientific">Chelativorans intermedius</name>
    <dbReference type="NCBI Taxonomy" id="515947"/>
    <lineage>
        <taxon>Bacteria</taxon>
        <taxon>Pseudomonadati</taxon>
        <taxon>Pseudomonadota</taxon>
        <taxon>Alphaproteobacteria</taxon>
        <taxon>Hyphomicrobiales</taxon>
        <taxon>Phyllobacteriaceae</taxon>
        <taxon>Chelativorans</taxon>
    </lineage>
</organism>
<evidence type="ECO:0000313" key="2">
    <source>
        <dbReference type="Proteomes" id="UP001589755"/>
    </source>
</evidence>
<reference evidence="1 2" key="1">
    <citation type="submission" date="2024-09" db="EMBL/GenBank/DDBJ databases">
        <authorList>
            <person name="Sun Q."/>
            <person name="Mori K."/>
        </authorList>
    </citation>
    <scope>NUCLEOTIDE SEQUENCE [LARGE SCALE GENOMIC DNA]</scope>
    <source>
        <strain evidence="1 2">CCM 8543</strain>
    </source>
</reference>
<proteinExistence type="predicted"/>
<evidence type="ECO:0000313" key="1">
    <source>
        <dbReference type="EMBL" id="MFC0208592.1"/>
    </source>
</evidence>
<dbReference type="RefSeq" id="WP_261521209.1">
    <property type="nucleotide sequence ID" value="NZ_JAODNW010000017.1"/>
</dbReference>